<feature type="transmembrane region" description="Helical" evidence="1">
    <location>
        <begin position="44"/>
        <end position="66"/>
    </location>
</feature>
<name>A0A975PFZ1_9BACT</name>
<gene>
    <name evidence="2" type="ORF">KBB96_04635</name>
</gene>
<feature type="transmembrane region" description="Helical" evidence="1">
    <location>
        <begin position="283"/>
        <end position="301"/>
    </location>
</feature>
<keyword evidence="1" id="KW-0812">Transmembrane</keyword>
<feature type="transmembrane region" description="Helical" evidence="1">
    <location>
        <begin position="111"/>
        <end position="132"/>
    </location>
</feature>
<sequence length="307" mass="34056">MVSDRRTPLWLFPNLLSLDAPLVAVAWLWVFARTWRADYLPTSAYVVLGLVVWAIYVFDRLFDAALRSGSPELLEDRHRFHLHHRRWFAVAGVMAGVGALITTLASLPVQILSYALFGGVMVLGFFALNIFTNHRLGDIPYTKNILAGLAFAYGTAVAAHVYLPAMDGKTGFRCLDLLITPEVICFGVLCIVNISAIDLWEKADHSGDEEKVAAADFTITVLLAALAAASVVFAVMESNSHPEVEGFPVQEHHVRPFYYSILIASGLLYILNRTRHRLPDRLLRVLVDGAFLVPVVIFLVLQRNLTA</sequence>
<feature type="transmembrane region" description="Helical" evidence="1">
    <location>
        <begin position="177"/>
        <end position="200"/>
    </location>
</feature>
<dbReference type="EMBL" id="CP073100">
    <property type="protein sequence ID" value="QUE52180.1"/>
    <property type="molecule type" value="Genomic_DNA"/>
</dbReference>
<feature type="transmembrane region" description="Helical" evidence="1">
    <location>
        <begin position="212"/>
        <end position="236"/>
    </location>
</feature>
<feature type="transmembrane region" description="Helical" evidence="1">
    <location>
        <begin position="87"/>
        <end position="105"/>
    </location>
</feature>
<dbReference type="Proteomes" id="UP000676169">
    <property type="component" value="Chromosome"/>
</dbReference>
<reference evidence="2" key="1">
    <citation type="submission" date="2021-04" db="EMBL/GenBank/DDBJ databases">
        <title>Luteolibacter sp. 32A isolated from the skin of an Anderson's salamander (Ambystoma andersonii).</title>
        <authorList>
            <person name="Spergser J."/>
            <person name="Busse H.-J."/>
        </authorList>
    </citation>
    <scope>NUCLEOTIDE SEQUENCE</scope>
    <source>
        <strain evidence="2">32A</strain>
    </source>
</reference>
<evidence type="ECO:0000256" key="1">
    <source>
        <dbReference type="SAM" id="Phobius"/>
    </source>
</evidence>
<evidence type="ECO:0000313" key="3">
    <source>
        <dbReference type="Proteomes" id="UP000676169"/>
    </source>
</evidence>
<protein>
    <submittedName>
        <fullName evidence="2">Uncharacterized protein</fullName>
    </submittedName>
</protein>
<evidence type="ECO:0000313" key="2">
    <source>
        <dbReference type="EMBL" id="QUE52180.1"/>
    </source>
</evidence>
<dbReference type="RefSeq" id="WP_211632841.1">
    <property type="nucleotide sequence ID" value="NZ_CP073100.1"/>
</dbReference>
<dbReference type="AlphaFoldDB" id="A0A975PFZ1"/>
<feature type="transmembrane region" description="Helical" evidence="1">
    <location>
        <begin position="12"/>
        <end position="32"/>
    </location>
</feature>
<organism evidence="2 3">
    <name type="scientific">Luteolibacter ambystomatis</name>
    <dbReference type="NCBI Taxonomy" id="2824561"/>
    <lineage>
        <taxon>Bacteria</taxon>
        <taxon>Pseudomonadati</taxon>
        <taxon>Verrucomicrobiota</taxon>
        <taxon>Verrucomicrobiia</taxon>
        <taxon>Verrucomicrobiales</taxon>
        <taxon>Verrucomicrobiaceae</taxon>
        <taxon>Luteolibacter</taxon>
    </lineage>
</organism>
<keyword evidence="3" id="KW-1185">Reference proteome</keyword>
<dbReference type="KEGG" id="lamb:KBB96_04635"/>
<accession>A0A975PFZ1</accession>
<proteinExistence type="predicted"/>
<keyword evidence="1" id="KW-0472">Membrane</keyword>
<feature type="transmembrane region" description="Helical" evidence="1">
    <location>
        <begin position="256"/>
        <end position="271"/>
    </location>
</feature>
<keyword evidence="1" id="KW-1133">Transmembrane helix</keyword>
<feature type="transmembrane region" description="Helical" evidence="1">
    <location>
        <begin position="144"/>
        <end position="165"/>
    </location>
</feature>